<comment type="caution">
    <text evidence="2">The sequence shown here is derived from an EMBL/GenBank/DDBJ whole genome shotgun (WGS) entry which is preliminary data.</text>
</comment>
<protein>
    <recommendedName>
        <fullName evidence="4">Transposase of IS4/5 family DUF4096</fullName>
    </recommendedName>
</protein>
<keyword evidence="3" id="KW-1185">Reference proteome</keyword>
<feature type="region of interest" description="Disordered" evidence="1">
    <location>
        <begin position="1"/>
        <end position="21"/>
    </location>
</feature>
<evidence type="ECO:0000313" key="2">
    <source>
        <dbReference type="EMBL" id="GAA3220008.1"/>
    </source>
</evidence>
<organism evidence="2 3">
    <name type="scientific">Actinocorallia longicatena</name>
    <dbReference type="NCBI Taxonomy" id="111803"/>
    <lineage>
        <taxon>Bacteria</taxon>
        <taxon>Bacillati</taxon>
        <taxon>Actinomycetota</taxon>
        <taxon>Actinomycetes</taxon>
        <taxon>Streptosporangiales</taxon>
        <taxon>Thermomonosporaceae</taxon>
        <taxon>Actinocorallia</taxon>
    </lineage>
</organism>
<gene>
    <name evidence="2" type="ORF">GCM10010468_44350</name>
</gene>
<name>A0ABP6QDM1_9ACTN</name>
<evidence type="ECO:0008006" key="4">
    <source>
        <dbReference type="Google" id="ProtNLM"/>
    </source>
</evidence>
<dbReference type="Proteomes" id="UP001501237">
    <property type="component" value="Unassembled WGS sequence"/>
</dbReference>
<evidence type="ECO:0000313" key="3">
    <source>
        <dbReference type="Proteomes" id="UP001501237"/>
    </source>
</evidence>
<reference evidence="3" key="1">
    <citation type="journal article" date="2019" name="Int. J. Syst. Evol. Microbiol.">
        <title>The Global Catalogue of Microorganisms (GCM) 10K type strain sequencing project: providing services to taxonomists for standard genome sequencing and annotation.</title>
        <authorList>
            <consortium name="The Broad Institute Genomics Platform"/>
            <consortium name="The Broad Institute Genome Sequencing Center for Infectious Disease"/>
            <person name="Wu L."/>
            <person name="Ma J."/>
        </authorList>
    </citation>
    <scope>NUCLEOTIDE SEQUENCE [LARGE SCALE GENOMIC DNA]</scope>
    <source>
        <strain evidence="3">JCM 9377</strain>
    </source>
</reference>
<accession>A0ABP6QDM1</accession>
<dbReference type="EMBL" id="BAAAUV010000011">
    <property type="protein sequence ID" value="GAA3220008.1"/>
    <property type="molecule type" value="Genomic_DNA"/>
</dbReference>
<sequence length="51" mass="5875">MQPSPEAIAWGKRQASKSPRWNDARWREVAAIFQVTFLDEGQDDEQSRDVA</sequence>
<proteinExistence type="predicted"/>
<evidence type="ECO:0000256" key="1">
    <source>
        <dbReference type="SAM" id="MobiDB-lite"/>
    </source>
</evidence>